<gene>
    <name evidence="18" type="primary">MAGI1</name>
    <name evidence="18" type="synonym">LOC100696506</name>
</gene>
<dbReference type="GO" id="GO:0007165">
    <property type="term" value="P:signal transduction"/>
    <property type="evidence" value="ECO:0007669"/>
    <property type="project" value="TreeGrafter"/>
</dbReference>
<dbReference type="FunFam" id="2.30.42.10:FF:000006">
    <property type="entry name" value="Membrane associated guanylate kinase, WW and PDZ domain containing 1"/>
    <property type="match status" value="1"/>
</dbReference>
<dbReference type="Gene3D" id="2.20.70.10">
    <property type="match status" value="2"/>
</dbReference>
<evidence type="ECO:0000259" key="16">
    <source>
        <dbReference type="PROSITE" id="PS50052"/>
    </source>
</evidence>
<keyword evidence="5" id="KW-0677">Repeat</keyword>
<keyword evidence="8" id="KW-0965">Cell junction</keyword>
<evidence type="ECO:0000256" key="4">
    <source>
        <dbReference type="ARBA" id="ARBA00022553"/>
    </source>
</evidence>
<dbReference type="InterPro" id="IPR027417">
    <property type="entry name" value="P-loop_NTPase"/>
</dbReference>
<protein>
    <recommendedName>
        <fullName evidence="11">Membrane-associated guanylate kinase, WW and PDZ domain-containing protein 1</fullName>
    </recommendedName>
    <alternativeName>
        <fullName evidence="12">BAI1-associated protein 1</fullName>
    </alternativeName>
    <alternativeName>
        <fullName evidence="13">Membrane-associated guanylate kinase inverted 1</fullName>
    </alternativeName>
</protein>
<dbReference type="GO" id="GO:0005737">
    <property type="term" value="C:cytoplasm"/>
    <property type="evidence" value="ECO:0007669"/>
    <property type="project" value="UniProtKB-ARBA"/>
</dbReference>
<evidence type="ECO:0000256" key="5">
    <source>
        <dbReference type="ARBA" id="ARBA00022737"/>
    </source>
</evidence>
<evidence type="ECO:0000256" key="14">
    <source>
        <dbReference type="SAM" id="MobiDB-lite"/>
    </source>
</evidence>
<dbReference type="Gene3D" id="2.30.42.10">
    <property type="match status" value="6"/>
</dbReference>
<comment type="function">
    <text evidence="10">Plays a role in coupling actin fibers to cell junctions in endothelial cells, via its interaction with AMOTL2 and CDH5. May regulate acid-induced ASIC3 currents by modulating its expression at the cell surface.</text>
</comment>
<feature type="domain" description="PDZ" evidence="17">
    <location>
        <begin position="595"/>
        <end position="673"/>
    </location>
</feature>
<feature type="domain" description="PDZ" evidence="17">
    <location>
        <begin position="798"/>
        <end position="880"/>
    </location>
</feature>
<feature type="domain" description="PDZ" evidence="17">
    <location>
        <begin position="959"/>
        <end position="1055"/>
    </location>
</feature>
<feature type="compositionally biased region" description="Gly residues" evidence="14">
    <location>
        <begin position="934"/>
        <end position="947"/>
    </location>
</feature>
<dbReference type="SUPFAM" id="SSF50156">
    <property type="entry name" value="PDZ domain-like"/>
    <property type="match status" value="6"/>
</dbReference>
<feature type="domain" description="PDZ" evidence="17">
    <location>
        <begin position="426"/>
        <end position="495"/>
    </location>
</feature>
<dbReference type="PROSITE" id="PS50020">
    <property type="entry name" value="WW_DOMAIN_2"/>
    <property type="match status" value="2"/>
</dbReference>
<feature type="domain" description="WW" evidence="15">
    <location>
        <begin position="341"/>
        <end position="374"/>
    </location>
</feature>
<reference evidence="19" key="1">
    <citation type="submission" date="2012-01" db="EMBL/GenBank/DDBJ databases">
        <title>The Genome Sequence of Oreochromis niloticus (Nile Tilapia).</title>
        <authorList>
            <consortium name="Broad Institute Genome Assembly Team"/>
            <consortium name="Broad Institute Sequencing Platform"/>
            <person name="Di Palma F."/>
            <person name="Johnson J."/>
            <person name="Lander E.S."/>
            <person name="Lindblad-Toh K."/>
        </authorList>
    </citation>
    <scope>NUCLEOTIDE SEQUENCE [LARGE SCALE GENOMIC DNA]</scope>
</reference>
<reference evidence="18" key="3">
    <citation type="submission" date="2025-09" db="UniProtKB">
        <authorList>
            <consortium name="Ensembl"/>
        </authorList>
    </citation>
    <scope>IDENTIFICATION</scope>
</reference>
<dbReference type="InterPro" id="IPR008145">
    <property type="entry name" value="GK/Ca_channel_bsu"/>
</dbReference>
<dbReference type="CDD" id="cd00201">
    <property type="entry name" value="WW"/>
    <property type="match status" value="2"/>
</dbReference>
<evidence type="ECO:0000256" key="10">
    <source>
        <dbReference type="ARBA" id="ARBA00058771"/>
    </source>
</evidence>
<dbReference type="GO" id="GO:0016020">
    <property type="term" value="C:membrane"/>
    <property type="evidence" value="ECO:0007669"/>
    <property type="project" value="UniProtKB-SubCell"/>
</dbReference>
<evidence type="ECO:0000313" key="18">
    <source>
        <dbReference type="Ensembl" id="ENSONIP00000021785.2"/>
    </source>
</evidence>
<evidence type="ECO:0000256" key="9">
    <source>
        <dbReference type="ARBA" id="ARBA00023136"/>
    </source>
</evidence>
<evidence type="ECO:0000256" key="11">
    <source>
        <dbReference type="ARBA" id="ARBA00070829"/>
    </source>
</evidence>
<evidence type="ECO:0000259" key="17">
    <source>
        <dbReference type="PROSITE" id="PS50106"/>
    </source>
</evidence>
<dbReference type="PANTHER" id="PTHR10316:SF77">
    <property type="entry name" value="MEMBRANE-ASSOCIATED GUANYLATE KINASE, WW AND PDZ DOMAIN-CONTAINING PROTEIN 1 ISOFORM X1"/>
    <property type="match status" value="1"/>
</dbReference>
<keyword evidence="4" id="KW-0597">Phosphoprotein</keyword>
<dbReference type="CDD" id="cd06730">
    <property type="entry name" value="PDZ0_MAGI-1_3-like"/>
    <property type="match status" value="1"/>
</dbReference>
<reference evidence="18" key="2">
    <citation type="submission" date="2025-08" db="UniProtKB">
        <authorList>
            <consortium name="Ensembl"/>
        </authorList>
    </citation>
    <scope>IDENTIFICATION</scope>
</reference>
<dbReference type="InterPro" id="IPR036034">
    <property type="entry name" value="PDZ_sf"/>
</dbReference>
<sequence>MSKVIQRKNHWITKVNECTVIRDAYGELNVELRGGAENGEFPYIGQVKEDAVLYQDGKLSEGELLLEVERVSVSGLPLYDIFTVIGCCKGPVRLKTVRQGHKLNKDLKHYLSLRFQKSSPDHELQKTIRANLYRHAVPCTTRPPRDGEVPGVDYNFLSVEEFLELEESGTLLEIGTYEGNYYGTPKPPRQPIIGTVILSDAGSHQSTPTRTKSYNDMQNARVVPADDDDDDQATEMNNSFTGEGTDESRSGILRPYPARDSALSCGLNNAATSTAESGQQTLAEPQVSPEDPLGPLPENWEMAYTENGELYFIDHNTKTTSWLDPRCRDRTSRPLEECDDDELPPGWERIDDPVYGVYYVDHINRKTQYENPVVEARRRKILEQQQQPQPPEEWIEEHSSLFLAHSAGGKPFFTRNPAELKGTFINTKLKKSCRGFGFTVVGGDEPDEFLQIKSLVLDGPAALDGKMETGDVIVSVNDTIVLGYTHAQVVKIFQSIPIGSMVDLSLCRGYPLPFDPDDPNTSLVTSVAILDKEPIIVNGQETFDPPSNQAGPINGLREPRPHSPSAEVASNGSHGYTSDVVTLASSIATQPELITIHMEKGDKGFGFTIADSLTGGGQRVKQIVDYPRCRGLKEGDILMEVNKRNVQNMSHNQVVDLLSKCPRGSEVTMLVQRGMYYKSYKCISTGLERKDSQSSSQHSVCSHRSTHTDSPSHPPSVMPSEAVVPTPAAPTQPLPGLPPQDPADGTLTLQKKPDPFKIWAQSRSMYESRPDPVTKGASEREVPHCFSCVSVPDCQEQDIFLWRKDTGFGFRILGGNEPGEPIYIGHIVKYGAADEDGRLRSGDELICVDGTAVVGKSHQLVVQLMQQAAKQGHVNLTVRRKSPGYGVSKGEGDVPPSPASSHHSSTQAPSLTEGKRTPQGSQNSLNTVSSGSGSTSGIGSGGGGGSGSAVVPASLQPYDVEIQRGENEGFGFVIVSSVSRPDAGTTFAGNACVAMPHKIGRIIEGSPADRCGKLKVGDRILAVNGCSITNKSHSDIVNLIKEAGNTVSLRIIPGDESSNASLLTNAEKIATITTTHTPQSDAEFYSVDLERDSKGFGFSLRGGREYNMDLYVLRLAEDGAAVRNGKMRVGDEILEINGESTKNMKHSRAIELIKNGGRRARLVLKRGDGSVPEYDGSNDGHPSAPGAQNTPEVRTLPPKSRYHTSLESSYPPELHKPSRQEEAVRGRDMDRNRDRAGSNQMDYQDWQFKPHHHHTWNNNHSQSSPRQQSPDNSNSSSNGNKKSWGRKVKKSESESGISKLLKTLRKDNSGKKAAAAEKLRERELSNSSSTLDGRFRPQRRGSLDRSPTRKRASSPDHRRAKSMDRRAERAHRDRTPERDYDDGGFLAVTPDRKYNERRRKKTVCTDAMGRSSTRFQLQATVFSVVEKCNFTLHESALCHNTSRSCHEI</sequence>
<keyword evidence="7" id="KW-0067">ATP-binding</keyword>
<feature type="compositionally biased region" description="Low complexity" evidence="14">
    <location>
        <begin position="1257"/>
        <end position="1282"/>
    </location>
</feature>
<feature type="compositionally biased region" description="Pro residues" evidence="14">
    <location>
        <begin position="727"/>
        <end position="741"/>
    </location>
</feature>
<feature type="compositionally biased region" description="Low complexity" evidence="14">
    <location>
        <begin position="899"/>
        <end position="910"/>
    </location>
</feature>
<dbReference type="FunFam" id="2.30.42.10:FF:000005">
    <property type="entry name" value="Membrane associated guanylate kinase, WW and PDZ domain containing 1"/>
    <property type="match status" value="1"/>
</dbReference>
<dbReference type="Pfam" id="PF00595">
    <property type="entry name" value="PDZ"/>
    <property type="match status" value="5"/>
</dbReference>
<evidence type="ECO:0000256" key="2">
    <source>
        <dbReference type="ARBA" id="ARBA00004435"/>
    </source>
</evidence>
<dbReference type="CDD" id="cd06735">
    <property type="entry name" value="PDZ5_MAGI-1_3-like"/>
    <property type="match status" value="1"/>
</dbReference>
<evidence type="ECO:0000256" key="6">
    <source>
        <dbReference type="ARBA" id="ARBA00022741"/>
    </source>
</evidence>
<dbReference type="SMART" id="SM00228">
    <property type="entry name" value="PDZ"/>
    <property type="match status" value="6"/>
</dbReference>
<evidence type="ECO:0000256" key="13">
    <source>
        <dbReference type="ARBA" id="ARBA00079517"/>
    </source>
</evidence>
<feature type="region of interest" description="Disordered" evidence="14">
    <location>
        <begin position="1168"/>
        <end position="1386"/>
    </location>
</feature>
<dbReference type="GO" id="GO:0005634">
    <property type="term" value="C:nucleus"/>
    <property type="evidence" value="ECO:0007669"/>
    <property type="project" value="UniProtKB-ARBA"/>
</dbReference>
<feature type="region of interest" description="Disordered" evidence="14">
    <location>
        <begin position="200"/>
        <end position="257"/>
    </location>
</feature>
<dbReference type="Pfam" id="PF16663">
    <property type="entry name" value="MAGI_u1"/>
    <property type="match status" value="1"/>
</dbReference>
<feature type="region of interest" description="Disordered" evidence="14">
    <location>
        <begin position="541"/>
        <end position="573"/>
    </location>
</feature>
<dbReference type="CDD" id="cd06733">
    <property type="entry name" value="PDZ3_MAGI-1_3-like"/>
    <property type="match status" value="1"/>
</dbReference>
<feature type="domain" description="PDZ" evidence="17">
    <location>
        <begin position="1086"/>
        <end position="1168"/>
    </location>
</feature>
<feature type="compositionally biased region" description="Basic and acidic residues" evidence="14">
    <location>
        <begin position="1213"/>
        <end position="1236"/>
    </location>
</feature>
<feature type="domain" description="PDZ" evidence="17">
    <location>
        <begin position="17"/>
        <end position="100"/>
    </location>
</feature>
<dbReference type="PROSITE" id="PS00856">
    <property type="entry name" value="GUANYLATE_KINASE_1"/>
    <property type="match status" value="1"/>
</dbReference>
<dbReference type="FunFam" id="2.30.42.10:FF:000012">
    <property type="entry name" value="Membrane associated guanylate kinase, WW and PDZ domain containing 1"/>
    <property type="match status" value="1"/>
</dbReference>
<name>I3KKZ0_ORENI</name>
<dbReference type="PROSITE" id="PS50106">
    <property type="entry name" value="PDZ"/>
    <property type="match status" value="6"/>
</dbReference>
<feature type="compositionally biased region" description="Low complexity" evidence="14">
    <location>
        <begin position="693"/>
        <end position="711"/>
    </location>
</feature>
<dbReference type="GO" id="GO:0005923">
    <property type="term" value="C:bicellular tight junction"/>
    <property type="evidence" value="ECO:0007669"/>
    <property type="project" value="UniProtKB-SubCell"/>
</dbReference>
<evidence type="ECO:0000256" key="1">
    <source>
        <dbReference type="ARBA" id="ARBA00004170"/>
    </source>
</evidence>
<dbReference type="FunFam" id="2.30.42.10:FF:000042">
    <property type="entry name" value="Membrane-associated guanylate kinase, WW and PDZ domain-containing protein 3 isoform 1"/>
    <property type="match status" value="1"/>
</dbReference>
<comment type="subcellular location">
    <subcellularLocation>
        <location evidence="2">Cell junction</location>
        <location evidence="2">Tight junction</location>
    </subcellularLocation>
    <subcellularLocation>
        <location evidence="1">Membrane</location>
        <topology evidence="1">Peripheral membrane protein</topology>
    </subcellularLocation>
</comment>
<dbReference type="FunFam" id="2.20.70.10:FF:000002">
    <property type="entry name" value="Membrane-associated guanylate kinase, WW and PDZ domain-containing protein 3 isoform 1"/>
    <property type="match status" value="1"/>
</dbReference>
<dbReference type="eggNOG" id="KOG3209">
    <property type="taxonomic scope" value="Eukaryota"/>
</dbReference>
<dbReference type="Pfam" id="PF16666">
    <property type="entry name" value="MAGI_u5"/>
    <property type="match status" value="1"/>
</dbReference>
<feature type="domain" description="WW" evidence="15">
    <location>
        <begin position="294"/>
        <end position="327"/>
    </location>
</feature>
<dbReference type="Gene3D" id="3.30.63.10">
    <property type="entry name" value="Guanylate Kinase phosphate binding domain"/>
    <property type="match status" value="1"/>
</dbReference>
<dbReference type="Proteomes" id="UP000005207">
    <property type="component" value="Linkage group LG20"/>
</dbReference>
<keyword evidence="9" id="KW-0472">Membrane</keyword>
<dbReference type="InterPro" id="IPR008144">
    <property type="entry name" value="Guanylate_kin-like_dom"/>
</dbReference>
<dbReference type="Ensembl" id="ENSONIT00000021804.2">
    <property type="protein sequence ID" value="ENSONIP00000021785.2"/>
    <property type="gene ID" value="ENSONIG00000017273.2"/>
</dbReference>
<evidence type="ECO:0000256" key="8">
    <source>
        <dbReference type="ARBA" id="ARBA00022949"/>
    </source>
</evidence>
<evidence type="ECO:0000256" key="7">
    <source>
        <dbReference type="ARBA" id="ARBA00022840"/>
    </source>
</evidence>
<dbReference type="GO" id="GO:0005524">
    <property type="term" value="F:ATP binding"/>
    <property type="evidence" value="ECO:0007669"/>
    <property type="project" value="UniProtKB-KW"/>
</dbReference>
<dbReference type="FunFam" id="2.20.70.10:FF:000001">
    <property type="entry name" value="Membrane-associated guanylate kinase, WW and PDZ domain-containing protein 1"/>
    <property type="match status" value="1"/>
</dbReference>
<dbReference type="SUPFAM" id="SSF51045">
    <property type="entry name" value="WW domain"/>
    <property type="match status" value="2"/>
</dbReference>
<keyword evidence="6" id="KW-0547">Nucleotide-binding</keyword>
<keyword evidence="3" id="KW-0796">Tight junction</keyword>
<feature type="compositionally biased region" description="Polar residues" evidence="14">
    <location>
        <begin position="541"/>
        <end position="551"/>
    </location>
</feature>
<dbReference type="PANTHER" id="PTHR10316">
    <property type="entry name" value="MEMBRANE ASSOCIATED GUANYLATE KINASE-RELATED"/>
    <property type="match status" value="1"/>
</dbReference>
<dbReference type="CDD" id="cd06732">
    <property type="entry name" value="PDZ2_MAGI-1_3-like"/>
    <property type="match status" value="1"/>
</dbReference>
<organism evidence="18 19">
    <name type="scientific">Oreochromis niloticus</name>
    <name type="common">Nile tilapia</name>
    <name type="synonym">Tilapia nilotica</name>
    <dbReference type="NCBI Taxonomy" id="8128"/>
    <lineage>
        <taxon>Eukaryota</taxon>
        <taxon>Metazoa</taxon>
        <taxon>Chordata</taxon>
        <taxon>Craniata</taxon>
        <taxon>Vertebrata</taxon>
        <taxon>Euteleostomi</taxon>
        <taxon>Actinopterygii</taxon>
        <taxon>Neopterygii</taxon>
        <taxon>Teleostei</taxon>
        <taxon>Neoteleostei</taxon>
        <taxon>Acanthomorphata</taxon>
        <taxon>Ovalentaria</taxon>
        <taxon>Cichlomorphae</taxon>
        <taxon>Cichliformes</taxon>
        <taxon>Cichlidae</taxon>
        <taxon>African cichlids</taxon>
        <taxon>Pseudocrenilabrinae</taxon>
        <taxon>Oreochromini</taxon>
        <taxon>Oreochromis</taxon>
    </lineage>
</organism>
<feature type="compositionally biased region" description="Basic and acidic residues" evidence="14">
    <location>
        <begin position="1341"/>
        <end position="1378"/>
    </location>
</feature>
<dbReference type="InterPro" id="IPR036020">
    <property type="entry name" value="WW_dom_sf"/>
</dbReference>
<dbReference type="CDD" id="cd06731">
    <property type="entry name" value="PDZ1_MAGI-1_3-like"/>
    <property type="match status" value="1"/>
</dbReference>
<dbReference type="FunFam" id="2.30.42.10:FF:000103">
    <property type="entry name" value="membrane-associated guanylate kinase, WW and PDZ domain-containing protein 1 isoform X2"/>
    <property type="match status" value="1"/>
</dbReference>
<keyword evidence="19" id="KW-1185">Reference proteome</keyword>
<dbReference type="InterPro" id="IPR001202">
    <property type="entry name" value="WW_dom"/>
</dbReference>
<dbReference type="GeneTree" id="ENSGT00940000155820"/>
<dbReference type="PROSITE" id="PS50052">
    <property type="entry name" value="GUANYLATE_KINASE_2"/>
    <property type="match status" value="1"/>
</dbReference>
<feature type="region of interest" description="Disordered" evidence="14">
    <location>
        <begin position="875"/>
        <end position="950"/>
    </location>
</feature>
<evidence type="ECO:0000256" key="12">
    <source>
        <dbReference type="ARBA" id="ARBA00078448"/>
    </source>
</evidence>
<dbReference type="Pfam" id="PF00397">
    <property type="entry name" value="WW"/>
    <property type="match status" value="2"/>
</dbReference>
<dbReference type="FunFam" id="2.30.42.10:FF:000015">
    <property type="entry name" value="Membrane associated guanylate kinase, WW and PDZ domain containing 1"/>
    <property type="match status" value="1"/>
</dbReference>
<dbReference type="SMART" id="SM00072">
    <property type="entry name" value="GuKc"/>
    <property type="match status" value="1"/>
</dbReference>
<accession>I3KKZ0</accession>
<dbReference type="HOGENOM" id="CLU_004562_1_0_1"/>
<evidence type="ECO:0000259" key="15">
    <source>
        <dbReference type="PROSITE" id="PS50020"/>
    </source>
</evidence>
<evidence type="ECO:0000313" key="19">
    <source>
        <dbReference type="Proteomes" id="UP000005207"/>
    </source>
</evidence>
<feature type="compositionally biased region" description="Polar residues" evidence="14">
    <location>
        <begin position="918"/>
        <end position="928"/>
    </location>
</feature>
<dbReference type="Pfam" id="PF00625">
    <property type="entry name" value="Guanylate_kin"/>
    <property type="match status" value="1"/>
</dbReference>
<dbReference type="InterPro" id="IPR001478">
    <property type="entry name" value="PDZ"/>
</dbReference>
<dbReference type="STRING" id="8128.ENSONIP00000063122"/>
<proteinExistence type="predicted"/>
<feature type="region of interest" description="Disordered" evidence="14">
    <location>
        <begin position="271"/>
        <end position="299"/>
    </location>
</feature>
<dbReference type="InterPro" id="IPR020590">
    <property type="entry name" value="Guanylate_kinase_CS"/>
</dbReference>
<feature type="compositionally biased region" description="Polar residues" evidence="14">
    <location>
        <begin position="271"/>
        <end position="283"/>
    </location>
</feature>
<evidence type="ECO:0000256" key="3">
    <source>
        <dbReference type="ARBA" id="ARBA00022427"/>
    </source>
</evidence>
<dbReference type="SMART" id="SM00456">
    <property type="entry name" value="WW"/>
    <property type="match status" value="2"/>
</dbReference>
<dbReference type="PROSITE" id="PS01159">
    <property type="entry name" value="WW_DOMAIN_1"/>
    <property type="match status" value="2"/>
</dbReference>
<feature type="domain" description="Guanylate kinase-like" evidence="16">
    <location>
        <begin position="108"/>
        <end position="184"/>
    </location>
</feature>
<feature type="compositionally biased region" description="Basic and acidic residues" evidence="14">
    <location>
        <begin position="1304"/>
        <end position="1324"/>
    </location>
</feature>
<feature type="compositionally biased region" description="Polar residues" evidence="14">
    <location>
        <begin position="202"/>
        <end position="218"/>
    </location>
</feature>
<dbReference type="CDD" id="cd06734">
    <property type="entry name" value="PDZ4_MAGI-1_3-like"/>
    <property type="match status" value="1"/>
</dbReference>
<dbReference type="SUPFAM" id="SSF52540">
    <property type="entry name" value="P-loop containing nucleoside triphosphate hydrolases"/>
    <property type="match status" value="1"/>
</dbReference>
<feature type="region of interest" description="Disordered" evidence="14">
    <location>
        <begin position="689"/>
        <end position="744"/>
    </location>
</feature>
<dbReference type="FunFam" id="3.30.63.10:FF:000003">
    <property type="entry name" value="Membrane-associated guanylate kinase, WW and PDZ domain-containing protein 3 isoform 1"/>
    <property type="match status" value="1"/>
</dbReference>